<feature type="compositionally biased region" description="Gly residues" evidence="5">
    <location>
        <begin position="188"/>
        <end position="199"/>
    </location>
</feature>
<reference evidence="8" key="1">
    <citation type="submission" date="2018-05" db="EMBL/GenBank/DDBJ databases">
        <title>Azospirillum thermophila sp. nov., a novel isolated from hot spring.</title>
        <authorList>
            <person name="Zhao Z."/>
        </authorList>
    </citation>
    <scope>NUCLEOTIDE SEQUENCE [LARGE SCALE GENOMIC DNA]</scope>
    <source>
        <strain evidence="8">CFH 70021</strain>
    </source>
</reference>
<dbReference type="EMBL" id="CP029353">
    <property type="protein sequence ID" value="AWK86447.1"/>
    <property type="molecule type" value="Genomic_DNA"/>
</dbReference>
<feature type="region of interest" description="Disordered" evidence="5">
    <location>
        <begin position="144"/>
        <end position="199"/>
    </location>
</feature>
<protein>
    <recommendedName>
        <fullName evidence="3">Endolytic peptidoglycan transglycosylase RlpA</fullName>
        <ecNumber evidence="3">4.2.2.-</ecNumber>
    </recommendedName>
</protein>
<dbReference type="NCBIfam" id="TIGR00413">
    <property type="entry name" value="rlpA"/>
    <property type="match status" value="1"/>
</dbReference>
<dbReference type="AlphaFoldDB" id="A0A2S2CQ53"/>
<evidence type="ECO:0000313" key="8">
    <source>
        <dbReference type="Proteomes" id="UP000245629"/>
    </source>
</evidence>
<evidence type="ECO:0000256" key="1">
    <source>
        <dbReference type="ARBA" id="ARBA00023239"/>
    </source>
</evidence>
<keyword evidence="1 3" id="KW-0456">Lyase</keyword>
<dbReference type="HAMAP" id="MF_02071">
    <property type="entry name" value="RlpA"/>
    <property type="match status" value="1"/>
</dbReference>
<dbReference type="OrthoDB" id="9779128at2"/>
<dbReference type="RefSeq" id="WP_109326563.1">
    <property type="nucleotide sequence ID" value="NZ_CP029353.1"/>
</dbReference>
<name>A0A2S2CQ53_9PROT</name>
<keyword evidence="8" id="KW-1185">Reference proteome</keyword>
<accession>A0A2S2CQ53</accession>
<dbReference type="SUPFAM" id="SSF50685">
    <property type="entry name" value="Barwin-like endoglucanases"/>
    <property type="match status" value="1"/>
</dbReference>
<evidence type="ECO:0000256" key="5">
    <source>
        <dbReference type="SAM" id="MobiDB-lite"/>
    </source>
</evidence>
<dbReference type="InterPro" id="IPR036908">
    <property type="entry name" value="RlpA-like_sf"/>
</dbReference>
<feature type="domain" description="RlpA-like protein double-psi beta-barrel" evidence="6">
    <location>
        <begin position="55"/>
        <end position="143"/>
    </location>
</feature>
<dbReference type="Pfam" id="PF03330">
    <property type="entry name" value="DPBB_1"/>
    <property type="match status" value="1"/>
</dbReference>
<dbReference type="EC" id="4.2.2.-" evidence="3"/>
<dbReference type="GO" id="GO:0000270">
    <property type="term" value="P:peptidoglycan metabolic process"/>
    <property type="evidence" value="ECO:0007669"/>
    <property type="project" value="UniProtKB-UniRule"/>
</dbReference>
<organism evidence="7 8">
    <name type="scientific">Azospirillum thermophilum</name>
    <dbReference type="NCBI Taxonomy" id="2202148"/>
    <lineage>
        <taxon>Bacteria</taxon>
        <taxon>Pseudomonadati</taxon>
        <taxon>Pseudomonadota</taxon>
        <taxon>Alphaproteobacteria</taxon>
        <taxon>Rhodospirillales</taxon>
        <taxon>Azospirillaceae</taxon>
        <taxon>Azospirillum</taxon>
    </lineage>
</organism>
<dbReference type="InterPro" id="IPR034718">
    <property type="entry name" value="RlpA"/>
</dbReference>
<evidence type="ECO:0000259" key="6">
    <source>
        <dbReference type="Pfam" id="PF03330"/>
    </source>
</evidence>
<keyword evidence="2 3" id="KW-0961">Cell wall biogenesis/degradation</keyword>
<dbReference type="GO" id="GO:0008932">
    <property type="term" value="F:lytic endotransglycosylase activity"/>
    <property type="evidence" value="ECO:0007669"/>
    <property type="project" value="UniProtKB-UniRule"/>
</dbReference>
<evidence type="ECO:0000313" key="7">
    <source>
        <dbReference type="EMBL" id="AWK86447.1"/>
    </source>
</evidence>
<evidence type="ECO:0000256" key="4">
    <source>
        <dbReference type="RuleBase" id="RU003495"/>
    </source>
</evidence>
<feature type="compositionally biased region" description="Basic and acidic residues" evidence="5">
    <location>
        <begin position="144"/>
        <end position="161"/>
    </location>
</feature>
<sequence length="199" mass="21070" precursor="true">MKSFFLVNTPRITARILVAALCALPLATPALAKDKARTPALKVERANGEPVIVHQGKASFYGGKFHGRKTASGERMNQNKRTAASRVLPLGTKATVTNQENGKSVEVIVNDRGPYVGGRVIDLSRKAAHDLGMVEDGVVPVRVEAKPSEQPTEEVKEKVEAKAVATDPRAAASRPVQVAERPDESSGGSRGGRGAAGDR</sequence>
<dbReference type="CDD" id="cd22268">
    <property type="entry name" value="DPBB_RlpA-like"/>
    <property type="match status" value="1"/>
</dbReference>
<dbReference type="Proteomes" id="UP000245629">
    <property type="component" value="Chromosome 2"/>
</dbReference>
<comment type="similarity">
    <text evidence="3 4">Belongs to the RlpA family.</text>
</comment>
<dbReference type="Gene3D" id="2.40.40.10">
    <property type="entry name" value="RlpA-like domain"/>
    <property type="match status" value="1"/>
</dbReference>
<feature type="signal peptide" evidence="3">
    <location>
        <begin position="1"/>
        <end position="32"/>
    </location>
</feature>
<dbReference type="PANTHER" id="PTHR34183">
    <property type="entry name" value="ENDOLYTIC PEPTIDOGLYCAN TRANSGLYCOSYLASE RLPA"/>
    <property type="match status" value="1"/>
</dbReference>
<gene>
    <name evidence="3" type="primary">rlpA</name>
    <name evidence="7" type="ORF">DEW08_09525</name>
</gene>
<dbReference type="InterPro" id="IPR012997">
    <property type="entry name" value="RplA"/>
</dbReference>
<dbReference type="KEGG" id="azz:DEW08_09525"/>
<comment type="function">
    <text evidence="3">Lytic transglycosylase with a strong preference for naked glycan strands that lack stem peptides.</text>
</comment>
<dbReference type="InterPro" id="IPR009009">
    <property type="entry name" value="RlpA-like_DPBB"/>
</dbReference>
<keyword evidence="7" id="KW-0449">Lipoprotein</keyword>
<proteinExistence type="inferred from homology"/>
<dbReference type="GO" id="GO:0071555">
    <property type="term" value="P:cell wall organization"/>
    <property type="evidence" value="ECO:0007669"/>
    <property type="project" value="UniProtKB-KW"/>
</dbReference>
<feature type="chain" id="PRO_5015790464" description="Endolytic peptidoglycan transglycosylase RlpA" evidence="3">
    <location>
        <begin position="33"/>
        <end position="199"/>
    </location>
</feature>
<keyword evidence="3" id="KW-0732">Signal</keyword>
<evidence type="ECO:0000256" key="2">
    <source>
        <dbReference type="ARBA" id="ARBA00023316"/>
    </source>
</evidence>
<evidence type="ECO:0000256" key="3">
    <source>
        <dbReference type="HAMAP-Rule" id="MF_02071"/>
    </source>
</evidence>
<dbReference type="PANTHER" id="PTHR34183:SF1">
    <property type="entry name" value="ENDOLYTIC PEPTIDOGLYCAN TRANSGLYCOSYLASE RLPA"/>
    <property type="match status" value="1"/>
</dbReference>